<evidence type="ECO:0000256" key="1">
    <source>
        <dbReference type="PROSITE-ProRule" id="PRU00169"/>
    </source>
</evidence>
<dbReference type="InterPro" id="IPR050469">
    <property type="entry name" value="Diguanylate_Cyclase"/>
</dbReference>
<dbReference type="InterPro" id="IPR000160">
    <property type="entry name" value="GGDEF_dom"/>
</dbReference>
<evidence type="ECO:0000259" key="3">
    <source>
        <dbReference type="PROSITE" id="PS50887"/>
    </source>
</evidence>
<dbReference type="Pfam" id="PF01627">
    <property type="entry name" value="Hpt"/>
    <property type="match status" value="1"/>
</dbReference>
<dbReference type="Gene3D" id="1.20.120.160">
    <property type="entry name" value="HPT domain"/>
    <property type="match status" value="1"/>
</dbReference>
<dbReference type="Gene3D" id="3.40.50.2300">
    <property type="match status" value="2"/>
</dbReference>
<gene>
    <name evidence="4" type="ORF">J0M35_02560</name>
</gene>
<organism evidence="4 5">
    <name type="scientific">Candidatus Obscuribacter phosphatis</name>
    <dbReference type="NCBI Taxonomy" id="1906157"/>
    <lineage>
        <taxon>Bacteria</taxon>
        <taxon>Bacillati</taxon>
        <taxon>Candidatus Melainabacteria</taxon>
        <taxon>Candidatus Obscuribacterales</taxon>
        <taxon>Candidatus Obscuribacteraceae</taxon>
        <taxon>Candidatus Obscuribacter</taxon>
    </lineage>
</organism>
<keyword evidence="1" id="KW-0597">Phosphoprotein</keyword>
<dbReference type="SUPFAM" id="SSF47226">
    <property type="entry name" value="Histidine-containing phosphotransfer domain, HPT domain"/>
    <property type="match status" value="1"/>
</dbReference>
<evidence type="ECO:0000259" key="2">
    <source>
        <dbReference type="PROSITE" id="PS50110"/>
    </source>
</evidence>
<dbReference type="CDD" id="cd01949">
    <property type="entry name" value="GGDEF"/>
    <property type="match status" value="1"/>
</dbReference>
<dbReference type="InterPro" id="IPR036641">
    <property type="entry name" value="HPT_dom_sf"/>
</dbReference>
<dbReference type="SMART" id="SM00448">
    <property type="entry name" value="REC"/>
    <property type="match status" value="2"/>
</dbReference>
<dbReference type="InterPro" id="IPR008207">
    <property type="entry name" value="Sig_transdc_His_kin_Hpt_dom"/>
</dbReference>
<dbReference type="EMBL" id="JAFLCK010000002">
    <property type="protein sequence ID" value="MBN8659217.1"/>
    <property type="molecule type" value="Genomic_DNA"/>
</dbReference>
<dbReference type="SUPFAM" id="SSF55073">
    <property type="entry name" value="Nucleotide cyclase"/>
    <property type="match status" value="1"/>
</dbReference>
<dbReference type="InterPro" id="IPR011006">
    <property type="entry name" value="CheY-like_superfamily"/>
</dbReference>
<dbReference type="AlphaFoldDB" id="A0A8J7PDI0"/>
<dbReference type="GO" id="GO:0043709">
    <property type="term" value="P:cell adhesion involved in single-species biofilm formation"/>
    <property type="evidence" value="ECO:0007669"/>
    <property type="project" value="TreeGrafter"/>
</dbReference>
<evidence type="ECO:0000313" key="5">
    <source>
        <dbReference type="Proteomes" id="UP000664277"/>
    </source>
</evidence>
<evidence type="ECO:0000313" key="4">
    <source>
        <dbReference type="EMBL" id="MBN8659217.1"/>
    </source>
</evidence>
<reference evidence="4" key="1">
    <citation type="submission" date="2021-02" db="EMBL/GenBank/DDBJ databases">
        <title>Genome-Resolved Metagenomics of a Microbial Community Performing Photosynthetic Biological Nutrient Removal.</title>
        <authorList>
            <person name="Mcdaniel E.A."/>
        </authorList>
    </citation>
    <scope>NUCLEOTIDE SEQUENCE</scope>
    <source>
        <strain evidence="4">UWPOB_OBS1</strain>
    </source>
</reference>
<dbReference type="PANTHER" id="PTHR45138">
    <property type="entry name" value="REGULATORY COMPONENTS OF SENSORY TRANSDUCTION SYSTEM"/>
    <property type="match status" value="1"/>
</dbReference>
<dbReference type="Pfam" id="PF00990">
    <property type="entry name" value="GGDEF"/>
    <property type="match status" value="1"/>
</dbReference>
<name>A0A8J7PDI0_9BACT</name>
<dbReference type="GO" id="GO:0005886">
    <property type="term" value="C:plasma membrane"/>
    <property type="evidence" value="ECO:0007669"/>
    <property type="project" value="TreeGrafter"/>
</dbReference>
<feature type="domain" description="GGDEF" evidence="3">
    <location>
        <begin position="412"/>
        <end position="546"/>
    </location>
</feature>
<dbReference type="GO" id="GO:1902201">
    <property type="term" value="P:negative regulation of bacterial-type flagellum-dependent cell motility"/>
    <property type="evidence" value="ECO:0007669"/>
    <property type="project" value="TreeGrafter"/>
</dbReference>
<proteinExistence type="predicted"/>
<accession>A0A8J7PDI0</accession>
<dbReference type="NCBIfam" id="TIGR00254">
    <property type="entry name" value="GGDEF"/>
    <property type="match status" value="1"/>
</dbReference>
<dbReference type="PANTHER" id="PTHR45138:SF9">
    <property type="entry name" value="DIGUANYLATE CYCLASE DGCM-RELATED"/>
    <property type="match status" value="1"/>
</dbReference>
<dbReference type="InterPro" id="IPR001789">
    <property type="entry name" value="Sig_transdc_resp-reg_receiver"/>
</dbReference>
<dbReference type="CDD" id="cd00156">
    <property type="entry name" value="REC"/>
    <property type="match status" value="1"/>
</dbReference>
<feature type="domain" description="Response regulatory" evidence="2">
    <location>
        <begin position="256"/>
        <end position="372"/>
    </location>
</feature>
<dbReference type="PROSITE" id="PS50110">
    <property type="entry name" value="RESPONSE_REGULATORY"/>
    <property type="match status" value="2"/>
</dbReference>
<dbReference type="SMART" id="SM00267">
    <property type="entry name" value="GGDEF"/>
    <property type="match status" value="1"/>
</dbReference>
<dbReference type="InterPro" id="IPR029787">
    <property type="entry name" value="Nucleotide_cyclase"/>
</dbReference>
<dbReference type="Proteomes" id="UP000664277">
    <property type="component" value="Unassembled WGS sequence"/>
</dbReference>
<sequence length="552" mass="61222">MANWQETFSELKSQYVQRSTDRLAQIIELVTKLISNPMNKDLAQQLSRHFHWLAGSGSMYGFQKVSAMGLEGEALCDQIVAQSGPASPIDLEKLKTLLQELSTQFTGSDDAGDTTLNLGKGRAAPAVGRQEVLIVDEDSKEVDFLKRQVEDAGLAFRCARSFATALAEIEKRMPDGMILEIPLPDGDAYELVEKIRAMPGGDEMAILIVSKQTGFLDKVRSIHCGADAHFEKPIDIKAMFRRLKYLLDKRYQETPRILSVEDDPDQAAFIRAFLESAGYQVRTCTDPKNFESYMSAFQPDLVLLDVMLPGMTGYELARYIRQDERHATLPVLFLTTQGQIDARIESARAGGDDHLVKPVPPALLLSSVSSRLERARFLKTLLRRDGLTSLLNHTSFMEQAQTVVAQRRRHTGFTAMILLDIDYFRSINERHGYPGGDKVLVALSLLLRKRLRQSDIIGRYAGDEFGIIAEGLDEAEALALSGRLLSDFASIQHSTLSHSGFYATCSAGISILDAKNMTVESWVQSASKALQQAKSAGRNCAIAYHPEAISRQ</sequence>
<dbReference type="InterPro" id="IPR043128">
    <property type="entry name" value="Rev_trsase/Diguanyl_cyclase"/>
</dbReference>
<dbReference type="SUPFAM" id="SSF52172">
    <property type="entry name" value="CheY-like"/>
    <property type="match status" value="2"/>
</dbReference>
<comment type="caution">
    <text evidence="1">Lacks conserved residue(s) required for the propagation of feature annotation.</text>
</comment>
<feature type="domain" description="Response regulatory" evidence="2">
    <location>
        <begin position="131"/>
        <end position="247"/>
    </location>
</feature>
<dbReference type="PROSITE" id="PS50887">
    <property type="entry name" value="GGDEF"/>
    <property type="match status" value="1"/>
</dbReference>
<dbReference type="CDD" id="cd17574">
    <property type="entry name" value="REC_OmpR"/>
    <property type="match status" value="1"/>
</dbReference>
<dbReference type="Pfam" id="PF00072">
    <property type="entry name" value="Response_reg"/>
    <property type="match status" value="2"/>
</dbReference>
<comment type="caution">
    <text evidence="4">The sequence shown here is derived from an EMBL/GenBank/DDBJ whole genome shotgun (WGS) entry which is preliminary data.</text>
</comment>
<dbReference type="GO" id="GO:0052621">
    <property type="term" value="F:diguanylate cyclase activity"/>
    <property type="evidence" value="ECO:0007669"/>
    <property type="project" value="TreeGrafter"/>
</dbReference>
<dbReference type="GO" id="GO:0000160">
    <property type="term" value="P:phosphorelay signal transduction system"/>
    <property type="evidence" value="ECO:0007669"/>
    <property type="project" value="InterPro"/>
</dbReference>
<feature type="modified residue" description="4-aspartylphosphate" evidence="1">
    <location>
        <position position="305"/>
    </location>
</feature>
<protein>
    <submittedName>
        <fullName evidence="4">Response regulator</fullName>
    </submittedName>
</protein>
<dbReference type="Gene3D" id="3.30.70.270">
    <property type="match status" value="1"/>
</dbReference>